<feature type="transmembrane region" description="Helical" evidence="1">
    <location>
        <begin position="286"/>
        <end position="310"/>
    </location>
</feature>
<gene>
    <name evidence="2" type="ORF">OJ997_34495</name>
</gene>
<evidence type="ECO:0000313" key="2">
    <source>
        <dbReference type="EMBL" id="MDA0185468.1"/>
    </source>
</evidence>
<feature type="transmembrane region" description="Helical" evidence="1">
    <location>
        <begin position="124"/>
        <end position="140"/>
    </location>
</feature>
<feature type="transmembrane region" description="Helical" evidence="1">
    <location>
        <begin position="227"/>
        <end position="253"/>
    </location>
</feature>
<feature type="transmembrane region" description="Helical" evidence="1">
    <location>
        <begin position="260"/>
        <end position="280"/>
    </location>
</feature>
<organism evidence="2 3">
    <name type="scientific">Solirubrobacter phytolaccae</name>
    <dbReference type="NCBI Taxonomy" id="1404360"/>
    <lineage>
        <taxon>Bacteria</taxon>
        <taxon>Bacillati</taxon>
        <taxon>Actinomycetota</taxon>
        <taxon>Thermoleophilia</taxon>
        <taxon>Solirubrobacterales</taxon>
        <taxon>Solirubrobacteraceae</taxon>
        <taxon>Solirubrobacter</taxon>
    </lineage>
</organism>
<feature type="transmembrane region" description="Helical" evidence="1">
    <location>
        <begin position="180"/>
        <end position="207"/>
    </location>
</feature>
<proteinExistence type="predicted"/>
<keyword evidence="1" id="KW-0472">Membrane</keyword>
<feature type="transmembrane region" description="Helical" evidence="1">
    <location>
        <begin position="73"/>
        <end position="92"/>
    </location>
</feature>
<name>A0A9X3NF67_9ACTN</name>
<keyword evidence="1" id="KW-1133">Transmembrane helix</keyword>
<sequence length="467" mass="48356">MRASLAVVATAFVLAALSLLLPWALAFDPLAWLVWGRETGRLTLDTTTGPSWKPFPVVFTVVFTLWEHGAPALWLIVARAGGLLALVGAYVLGARLAGRWAGAAAVAAVALSPWWLFNTALGNSEGLLAAAVLWAVIAHLDGHTRAALACATAAALMRPEAWPFLGLYGLWLWRRDEDRAAVLAAGLVVPLMWFGPDLLGAGGALGASHTARGVPSPGSAKLADVPFFAVLGDTATICTLPAVIAAAVAAWLGGPLARRIFAAAAAWVLLVAVMTVAGYAGNPRYLVAAAALGAALAGAGAVAATTRAVAAVTRRGKTESAAAGPSQARAAAWAAPLGAALLVALVLVVTGGTLRDQWTELGQRAAAADAFDPLIERAGGRDALVDCSRIRTSARARSLVAWRLDLPMRDLDARPEPPAVIIRSKWFYGQGLEPPSAPGYTPLVTTERWQIVTDCGPAPQLNVSSEP</sequence>
<evidence type="ECO:0000256" key="1">
    <source>
        <dbReference type="SAM" id="Phobius"/>
    </source>
</evidence>
<dbReference type="EMBL" id="JAPDDP010000116">
    <property type="protein sequence ID" value="MDA0185468.1"/>
    <property type="molecule type" value="Genomic_DNA"/>
</dbReference>
<comment type="caution">
    <text evidence="2">The sequence shown here is derived from an EMBL/GenBank/DDBJ whole genome shotgun (WGS) entry which is preliminary data.</text>
</comment>
<feature type="transmembrane region" description="Helical" evidence="1">
    <location>
        <begin position="146"/>
        <end position="173"/>
    </location>
</feature>
<dbReference type="RefSeq" id="WP_270029974.1">
    <property type="nucleotide sequence ID" value="NZ_JAPDDP010000116.1"/>
</dbReference>
<feature type="transmembrane region" description="Helical" evidence="1">
    <location>
        <begin position="331"/>
        <end position="354"/>
    </location>
</feature>
<reference evidence="2" key="1">
    <citation type="submission" date="2022-10" db="EMBL/GenBank/DDBJ databases">
        <title>The WGS of Solirubrobacter phytolaccae KCTC 29190.</title>
        <authorList>
            <person name="Jiang Z."/>
        </authorList>
    </citation>
    <scope>NUCLEOTIDE SEQUENCE</scope>
    <source>
        <strain evidence="2">KCTC 29190</strain>
    </source>
</reference>
<keyword evidence="1" id="KW-0812">Transmembrane</keyword>
<dbReference type="AlphaFoldDB" id="A0A9X3NF67"/>
<keyword evidence="3" id="KW-1185">Reference proteome</keyword>
<protein>
    <submittedName>
        <fullName evidence="2">Uncharacterized protein</fullName>
    </submittedName>
</protein>
<dbReference type="Proteomes" id="UP001147653">
    <property type="component" value="Unassembled WGS sequence"/>
</dbReference>
<evidence type="ECO:0000313" key="3">
    <source>
        <dbReference type="Proteomes" id="UP001147653"/>
    </source>
</evidence>
<accession>A0A9X3NF67</accession>